<feature type="transmembrane region" description="Helical" evidence="5">
    <location>
        <begin position="7"/>
        <end position="25"/>
    </location>
</feature>
<comment type="subcellular location">
    <subcellularLocation>
        <location evidence="1">Endomembrane system</location>
        <topology evidence="1">Multi-pass membrane protein</topology>
    </subcellularLocation>
</comment>
<evidence type="ECO:0000256" key="2">
    <source>
        <dbReference type="ARBA" id="ARBA00022692"/>
    </source>
</evidence>
<dbReference type="GO" id="GO:0012505">
    <property type="term" value="C:endomembrane system"/>
    <property type="evidence" value="ECO:0007669"/>
    <property type="project" value="UniProtKB-SubCell"/>
</dbReference>
<accession>A0A6J6EJR8</accession>
<feature type="transmembrane region" description="Helical" evidence="5">
    <location>
        <begin position="89"/>
        <end position="116"/>
    </location>
</feature>
<reference evidence="6" key="1">
    <citation type="submission" date="2020-05" db="EMBL/GenBank/DDBJ databases">
        <authorList>
            <person name="Chiriac C."/>
            <person name="Salcher M."/>
            <person name="Ghai R."/>
            <person name="Kavagutti S V."/>
        </authorList>
    </citation>
    <scope>NUCLEOTIDE SEQUENCE</scope>
</reference>
<keyword evidence="3 5" id="KW-1133">Transmembrane helix</keyword>
<sequence length="154" mass="17465">MNQKSRAWFYVILQFLLIFLLVLSPRMEQPYGAASEVIGIVGVGFILLGSALLLYSFLGLGNSLTAMPIPKAGGQLVTNGLYSRVRHPIYFALLVMGFGVILDSGYWPQVIVYLMLYSLLSLKADWEETMLREKYPQYKAYAEKTPRFFPRLGR</sequence>
<evidence type="ECO:0000256" key="4">
    <source>
        <dbReference type="ARBA" id="ARBA00023136"/>
    </source>
</evidence>
<evidence type="ECO:0000256" key="1">
    <source>
        <dbReference type="ARBA" id="ARBA00004127"/>
    </source>
</evidence>
<dbReference type="Gene3D" id="1.20.120.1630">
    <property type="match status" value="1"/>
</dbReference>
<dbReference type="InterPro" id="IPR052527">
    <property type="entry name" value="Metal_cation-efflux_comp"/>
</dbReference>
<keyword evidence="4 5" id="KW-0472">Membrane</keyword>
<feature type="transmembrane region" description="Helical" evidence="5">
    <location>
        <begin position="37"/>
        <end position="58"/>
    </location>
</feature>
<proteinExistence type="predicted"/>
<protein>
    <submittedName>
        <fullName evidence="6">Unannotated protein</fullName>
    </submittedName>
</protein>
<organism evidence="6">
    <name type="scientific">freshwater metagenome</name>
    <dbReference type="NCBI Taxonomy" id="449393"/>
    <lineage>
        <taxon>unclassified sequences</taxon>
        <taxon>metagenomes</taxon>
        <taxon>ecological metagenomes</taxon>
    </lineage>
</organism>
<keyword evidence="2 5" id="KW-0812">Transmembrane</keyword>
<evidence type="ECO:0000313" key="6">
    <source>
        <dbReference type="EMBL" id="CAB4576076.1"/>
    </source>
</evidence>
<name>A0A6J6EJR8_9ZZZZ</name>
<dbReference type="AlphaFoldDB" id="A0A6J6EJR8"/>
<dbReference type="PANTHER" id="PTHR43847">
    <property type="entry name" value="BLL3993 PROTEIN"/>
    <property type="match status" value="1"/>
</dbReference>
<dbReference type="EMBL" id="CAEZTO010000022">
    <property type="protein sequence ID" value="CAB4576076.1"/>
    <property type="molecule type" value="Genomic_DNA"/>
</dbReference>
<dbReference type="InterPro" id="IPR007318">
    <property type="entry name" value="Phopholipid_MeTrfase"/>
</dbReference>
<dbReference type="PANTHER" id="PTHR43847:SF1">
    <property type="entry name" value="BLL3993 PROTEIN"/>
    <property type="match status" value="1"/>
</dbReference>
<dbReference type="Pfam" id="PF04191">
    <property type="entry name" value="PEMT"/>
    <property type="match status" value="1"/>
</dbReference>
<evidence type="ECO:0000256" key="3">
    <source>
        <dbReference type="ARBA" id="ARBA00022989"/>
    </source>
</evidence>
<gene>
    <name evidence="6" type="ORF">UFOPK1693_01017</name>
</gene>
<evidence type="ECO:0000256" key="5">
    <source>
        <dbReference type="SAM" id="Phobius"/>
    </source>
</evidence>